<feature type="disulfide bond" evidence="2">
    <location>
        <begin position="97"/>
        <end position="124"/>
    </location>
</feature>
<dbReference type="EMBL" id="CAXKWB010001012">
    <property type="protein sequence ID" value="CAL4063114.1"/>
    <property type="molecule type" value="Genomic_DNA"/>
</dbReference>
<protein>
    <recommendedName>
        <fullName evidence="3">CUB domain-containing protein</fullName>
    </recommendedName>
</protein>
<name>A0AAV2PPI6_MEGNR</name>
<reference evidence="4 5" key="1">
    <citation type="submission" date="2024-05" db="EMBL/GenBank/DDBJ databases">
        <authorList>
            <person name="Wallberg A."/>
        </authorList>
    </citation>
    <scope>NUCLEOTIDE SEQUENCE [LARGE SCALE GENOMIC DNA]</scope>
</reference>
<dbReference type="SUPFAM" id="SSF49854">
    <property type="entry name" value="Spermadhesin, CUB domain"/>
    <property type="match status" value="1"/>
</dbReference>
<organism evidence="4 5">
    <name type="scientific">Meganyctiphanes norvegica</name>
    <name type="common">Northern krill</name>
    <name type="synonym">Thysanopoda norvegica</name>
    <dbReference type="NCBI Taxonomy" id="48144"/>
    <lineage>
        <taxon>Eukaryota</taxon>
        <taxon>Metazoa</taxon>
        <taxon>Ecdysozoa</taxon>
        <taxon>Arthropoda</taxon>
        <taxon>Crustacea</taxon>
        <taxon>Multicrustacea</taxon>
        <taxon>Malacostraca</taxon>
        <taxon>Eumalacostraca</taxon>
        <taxon>Eucarida</taxon>
        <taxon>Euphausiacea</taxon>
        <taxon>Euphausiidae</taxon>
        <taxon>Meganyctiphanes</taxon>
    </lineage>
</organism>
<sequence length="131" mass="14468">LDFDVTGGSRWWCSTFVEILNGIEYTLDSTSIRPPKLTNRLCNRPVRSIKLVKLITPAPHMISLSNSDFHEIYFSFISNNGKGVSSNHVWISETKKCGGEISNTHGSLSSPGLSVGGYNHSLNCVWTLNNP</sequence>
<keyword evidence="1 2" id="KW-1015">Disulfide bond</keyword>
<evidence type="ECO:0000313" key="4">
    <source>
        <dbReference type="EMBL" id="CAL4063114.1"/>
    </source>
</evidence>
<dbReference type="AlphaFoldDB" id="A0AAV2PPI6"/>
<dbReference type="Proteomes" id="UP001497623">
    <property type="component" value="Unassembled WGS sequence"/>
</dbReference>
<comment type="caution">
    <text evidence="4">The sequence shown here is derived from an EMBL/GenBank/DDBJ whole genome shotgun (WGS) entry which is preliminary data.</text>
</comment>
<dbReference type="Gene3D" id="2.60.120.290">
    <property type="entry name" value="Spermadhesin, CUB domain"/>
    <property type="match status" value="1"/>
</dbReference>
<gene>
    <name evidence="4" type="ORF">MNOR_LOCUS3080</name>
</gene>
<accession>A0AAV2PPI6</accession>
<dbReference type="InterPro" id="IPR035914">
    <property type="entry name" value="Sperma_CUB_dom_sf"/>
</dbReference>
<evidence type="ECO:0000256" key="2">
    <source>
        <dbReference type="PROSITE-ProRule" id="PRU00059"/>
    </source>
</evidence>
<evidence type="ECO:0000259" key="3">
    <source>
        <dbReference type="PROSITE" id="PS01180"/>
    </source>
</evidence>
<feature type="non-terminal residue" evidence="4">
    <location>
        <position position="1"/>
    </location>
</feature>
<keyword evidence="5" id="KW-1185">Reference proteome</keyword>
<proteinExistence type="predicted"/>
<evidence type="ECO:0000256" key="1">
    <source>
        <dbReference type="ARBA" id="ARBA00023157"/>
    </source>
</evidence>
<dbReference type="InterPro" id="IPR000859">
    <property type="entry name" value="CUB_dom"/>
</dbReference>
<dbReference type="PROSITE" id="PS01180">
    <property type="entry name" value="CUB"/>
    <property type="match status" value="1"/>
</dbReference>
<feature type="non-terminal residue" evidence="4">
    <location>
        <position position="131"/>
    </location>
</feature>
<comment type="caution">
    <text evidence="2">Lacks conserved residue(s) required for the propagation of feature annotation.</text>
</comment>
<feature type="domain" description="CUB" evidence="3">
    <location>
        <begin position="97"/>
        <end position="131"/>
    </location>
</feature>
<evidence type="ECO:0000313" key="5">
    <source>
        <dbReference type="Proteomes" id="UP001497623"/>
    </source>
</evidence>